<accession>A0A7W7KEF7</accession>
<dbReference type="Proteomes" id="UP000566995">
    <property type="component" value="Unassembled WGS sequence"/>
</dbReference>
<feature type="signal peptide" evidence="1">
    <location>
        <begin position="1"/>
        <end position="21"/>
    </location>
</feature>
<keyword evidence="1" id="KW-0732">Signal</keyword>
<evidence type="ECO:0000313" key="3">
    <source>
        <dbReference type="Proteomes" id="UP000566995"/>
    </source>
</evidence>
<organism evidence="2 3">
    <name type="scientific">Pseudomonas nitroreducens</name>
    <dbReference type="NCBI Taxonomy" id="46680"/>
    <lineage>
        <taxon>Bacteria</taxon>
        <taxon>Pseudomonadati</taxon>
        <taxon>Pseudomonadota</taxon>
        <taxon>Gammaproteobacteria</taxon>
        <taxon>Pseudomonadales</taxon>
        <taxon>Pseudomonadaceae</taxon>
        <taxon>Pseudomonas</taxon>
    </lineage>
</organism>
<proteinExistence type="predicted"/>
<sequence>MRKPLSVLALILVSISTSAVANPVFKSALEEFVARPTDRSSLAILQKRLDPNVGASPSVFSEWSNKESAGNDLQAWARAGTNLIEMADHYIVFQPQFARSAINGAVVPQDGLFNLDRPVAASYSLPKAIMNNGYVVVAGLPANSDVHTSSARMLKGLPPAGPDGKPILVCKMGKGPSSYYYELSSTQRVRLRETTGLPFSQCLPPYAQSAYWKARLVDFVGPDGAYTDRVETGRVHD</sequence>
<name>A0A7W7KEF7_PSENT</name>
<dbReference type="EMBL" id="JACHLI010000001">
    <property type="protein sequence ID" value="MBB4861341.1"/>
    <property type="molecule type" value="Genomic_DNA"/>
</dbReference>
<evidence type="ECO:0000256" key="1">
    <source>
        <dbReference type="SAM" id="SignalP"/>
    </source>
</evidence>
<dbReference type="AlphaFoldDB" id="A0A7W7KEF7"/>
<gene>
    <name evidence="2" type="ORF">HNP46_000152</name>
</gene>
<dbReference type="RefSeq" id="WP_184585611.1">
    <property type="nucleotide sequence ID" value="NZ_JACHLI010000001.1"/>
</dbReference>
<comment type="caution">
    <text evidence="2">The sequence shown here is derived from an EMBL/GenBank/DDBJ whole genome shotgun (WGS) entry which is preliminary data.</text>
</comment>
<feature type="chain" id="PRO_5031355985" evidence="1">
    <location>
        <begin position="22"/>
        <end position="237"/>
    </location>
</feature>
<evidence type="ECO:0000313" key="2">
    <source>
        <dbReference type="EMBL" id="MBB4861341.1"/>
    </source>
</evidence>
<protein>
    <submittedName>
        <fullName evidence="2">Uncharacterized protein</fullName>
    </submittedName>
</protein>
<reference evidence="2 3" key="1">
    <citation type="submission" date="2020-08" db="EMBL/GenBank/DDBJ databases">
        <title>Functional genomics of gut bacteria from endangered species of beetles.</title>
        <authorList>
            <person name="Carlos-Shanley C."/>
        </authorList>
    </citation>
    <scope>NUCLEOTIDE SEQUENCE [LARGE SCALE GENOMIC DNA]</scope>
    <source>
        <strain evidence="2 3">S00179</strain>
    </source>
</reference>